<evidence type="ECO:0000313" key="2">
    <source>
        <dbReference type="EMBL" id="CAF4464118.1"/>
    </source>
</evidence>
<accession>A0A8S2WX88</accession>
<organism evidence="2 3">
    <name type="scientific">Didymodactylos carnosus</name>
    <dbReference type="NCBI Taxonomy" id="1234261"/>
    <lineage>
        <taxon>Eukaryota</taxon>
        <taxon>Metazoa</taxon>
        <taxon>Spiralia</taxon>
        <taxon>Gnathifera</taxon>
        <taxon>Rotifera</taxon>
        <taxon>Eurotatoria</taxon>
        <taxon>Bdelloidea</taxon>
        <taxon>Philodinida</taxon>
        <taxon>Philodinidae</taxon>
        <taxon>Didymodactylos</taxon>
    </lineage>
</organism>
<evidence type="ECO:0000313" key="3">
    <source>
        <dbReference type="Proteomes" id="UP000682733"/>
    </source>
</evidence>
<evidence type="ECO:0000256" key="1">
    <source>
        <dbReference type="SAM" id="MobiDB-lite"/>
    </source>
</evidence>
<name>A0A8S2WX88_9BILA</name>
<dbReference type="Proteomes" id="UP000682733">
    <property type="component" value="Unassembled WGS sequence"/>
</dbReference>
<feature type="region of interest" description="Disordered" evidence="1">
    <location>
        <begin position="1"/>
        <end position="29"/>
    </location>
</feature>
<sequence length="69" mass="8300">MFGRGHPPLRQNKHHIRNRDQTDNNESPLQILNVPLEEIKFKLPRNETGQLDFELLSKYYQDHNIDNYI</sequence>
<comment type="caution">
    <text evidence="2">The sequence shown here is derived from an EMBL/GenBank/DDBJ whole genome shotgun (WGS) entry which is preliminary data.</text>
</comment>
<dbReference type="EMBL" id="CAJOBA010086110">
    <property type="protein sequence ID" value="CAF4464118.1"/>
    <property type="molecule type" value="Genomic_DNA"/>
</dbReference>
<reference evidence="2" key="1">
    <citation type="submission" date="2021-02" db="EMBL/GenBank/DDBJ databases">
        <authorList>
            <person name="Nowell W R."/>
        </authorList>
    </citation>
    <scope>NUCLEOTIDE SEQUENCE</scope>
</reference>
<dbReference type="AlphaFoldDB" id="A0A8S2WX88"/>
<protein>
    <submittedName>
        <fullName evidence="2">Uncharacterized protein</fullName>
    </submittedName>
</protein>
<gene>
    <name evidence="2" type="ORF">TMI583_LOCUS46397</name>
</gene>
<proteinExistence type="predicted"/>